<name>A0AAE3GZW6_9BACT</name>
<reference evidence="2 3" key="1">
    <citation type="submission" date="2018-11" db="EMBL/GenBank/DDBJ databases">
        <title>Novel bacteria species description.</title>
        <authorList>
            <person name="Han J.-H."/>
        </authorList>
    </citation>
    <scope>NUCLEOTIDE SEQUENCE [LARGE SCALE GENOMIC DNA]</scope>
    <source>
        <strain evidence="2 3">KCTC23259</strain>
    </source>
</reference>
<sequence length="72" mass="8484">MWKEGIVKQKKELHLCNSLIFKWAHLGSNQAPTDYESLSFLALAFFCMLFVPKMTILLIFIAYFFLFLLIIH</sequence>
<organism evidence="2 3">
    <name type="scientific">Lacihabitans soyangensis</name>
    <dbReference type="NCBI Taxonomy" id="869394"/>
    <lineage>
        <taxon>Bacteria</taxon>
        <taxon>Pseudomonadati</taxon>
        <taxon>Bacteroidota</taxon>
        <taxon>Cytophagia</taxon>
        <taxon>Cytophagales</taxon>
        <taxon>Leadbetterellaceae</taxon>
        <taxon>Lacihabitans</taxon>
    </lineage>
</organism>
<proteinExistence type="predicted"/>
<evidence type="ECO:0000313" key="2">
    <source>
        <dbReference type="EMBL" id="MCP9761476.1"/>
    </source>
</evidence>
<dbReference type="AlphaFoldDB" id="A0AAE3GZW6"/>
<comment type="caution">
    <text evidence="2">The sequence shown here is derived from an EMBL/GenBank/DDBJ whole genome shotgun (WGS) entry which is preliminary data.</text>
</comment>
<accession>A0AAE3GZW6</accession>
<feature type="transmembrane region" description="Helical" evidence="1">
    <location>
        <begin position="38"/>
        <end position="71"/>
    </location>
</feature>
<keyword evidence="1" id="KW-1133">Transmembrane helix</keyword>
<evidence type="ECO:0000256" key="1">
    <source>
        <dbReference type="SAM" id="Phobius"/>
    </source>
</evidence>
<dbReference type="EMBL" id="RJUF01000001">
    <property type="protein sequence ID" value="MCP9761476.1"/>
    <property type="molecule type" value="Genomic_DNA"/>
</dbReference>
<dbReference type="Proteomes" id="UP001204144">
    <property type="component" value="Unassembled WGS sequence"/>
</dbReference>
<gene>
    <name evidence="2" type="ORF">EGI31_00805</name>
</gene>
<protein>
    <submittedName>
        <fullName evidence="2">Uncharacterized protein</fullName>
    </submittedName>
</protein>
<evidence type="ECO:0000313" key="3">
    <source>
        <dbReference type="Proteomes" id="UP001204144"/>
    </source>
</evidence>
<keyword evidence="1" id="KW-0472">Membrane</keyword>
<keyword evidence="3" id="KW-1185">Reference proteome</keyword>
<keyword evidence="1" id="KW-0812">Transmembrane</keyword>